<sequence>MPDITMACSHAPESPLALLLRTAADVNGPSAIEQREDAETAAAYHAWAAYPRTIAQAVEPADWQGLSATDHGGRYFKPSAVAWLDGGLWLHHTLRITEHGAAADVLTLILPCACGRYTDITVDSEGRLLELLAEMTAAGGRSVHDETRGDCHCTSAVPRPDGLR</sequence>
<dbReference type="EMBL" id="JAUSWV010000001">
    <property type="protein sequence ID" value="MDQ0578156.1"/>
    <property type="molecule type" value="Genomic_DNA"/>
</dbReference>
<name>A0ABU0NGE6_STRRH</name>
<proteinExistence type="predicted"/>
<comment type="caution">
    <text evidence="1">The sequence shown here is derived from an EMBL/GenBank/DDBJ whole genome shotgun (WGS) entry which is preliminary data.</text>
</comment>
<protein>
    <submittedName>
        <fullName evidence="1">Uncharacterized protein</fullName>
    </submittedName>
</protein>
<gene>
    <name evidence="1" type="ORF">QF030_000334</name>
</gene>
<dbReference type="Proteomes" id="UP001230654">
    <property type="component" value="Unassembled WGS sequence"/>
</dbReference>
<accession>A0ABU0NGE6</accession>
<reference evidence="1 2" key="1">
    <citation type="submission" date="2023-07" db="EMBL/GenBank/DDBJ databases">
        <title>Comparative genomics of wheat-associated soil bacteria to identify genetic determinants of phenazine resistance.</title>
        <authorList>
            <person name="Mouncey N."/>
        </authorList>
    </citation>
    <scope>NUCLEOTIDE SEQUENCE [LARGE SCALE GENOMIC DNA]</scope>
    <source>
        <strain evidence="1 2">B2I6</strain>
    </source>
</reference>
<keyword evidence="2" id="KW-1185">Reference proteome</keyword>
<dbReference type="RefSeq" id="WP_307160806.1">
    <property type="nucleotide sequence ID" value="NZ_JAUSWV010000001.1"/>
</dbReference>
<evidence type="ECO:0000313" key="1">
    <source>
        <dbReference type="EMBL" id="MDQ0578156.1"/>
    </source>
</evidence>
<organism evidence="1 2">
    <name type="scientific">Streptomyces rishiriensis</name>
    <dbReference type="NCBI Taxonomy" id="68264"/>
    <lineage>
        <taxon>Bacteria</taxon>
        <taxon>Bacillati</taxon>
        <taxon>Actinomycetota</taxon>
        <taxon>Actinomycetes</taxon>
        <taxon>Kitasatosporales</taxon>
        <taxon>Streptomycetaceae</taxon>
        <taxon>Streptomyces</taxon>
    </lineage>
</organism>
<evidence type="ECO:0000313" key="2">
    <source>
        <dbReference type="Proteomes" id="UP001230654"/>
    </source>
</evidence>